<comment type="caution">
    <text evidence="3">The sequence shown here is derived from an EMBL/GenBank/DDBJ whole genome shotgun (WGS) entry which is preliminary data.</text>
</comment>
<evidence type="ECO:0000256" key="1">
    <source>
        <dbReference type="SAM" id="MobiDB-lite"/>
    </source>
</evidence>
<protein>
    <recommendedName>
        <fullName evidence="5">Embryo defective 2759</fullName>
    </recommendedName>
</protein>
<evidence type="ECO:0000313" key="4">
    <source>
        <dbReference type="Proteomes" id="UP000827721"/>
    </source>
</evidence>
<keyword evidence="2" id="KW-1133">Transmembrane helix</keyword>
<keyword evidence="2" id="KW-0472">Membrane</keyword>
<dbReference type="Proteomes" id="UP000827721">
    <property type="component" value="Unassembled WGS sequence"/>
</dbReference>
<organism evidence="3 4">
    <name type="scientific">Xanthoceras sorbifolium</name>
    <dbReference type="NCBI Taxonomy" id="99658"/>
    <lineage>
        <taxon>Eukaryota</taxon>
        <taxon>Viridiplantae</taxon>
        <taxon>Streptophyta</taxon>
        <taxon>Embryophyta</taxon>
        <taxon>Tracheophyta</taxon>
        <taxon>Spermatophyta</taxon>
        <taxon>Magnoliopsida</taxon>
        <taxon>eudicotyledons</taxon>
        <taxon>Gunneridae</taxon>
        <taxon>Pentapetalae</taxon>
        <taxon>rosids</taxon>
        <taxon>malvids</taxon>
        <taxon>Sapindales</taxon>
        <taxon>Sapindaceae</taxon>
        <taxon>Xanthoceroideae</taxon>
        <taxon>Xanthoceras</taxon>
    </lineage>
</organism>
<gene>
    <name evidence="3" type="ORF">JRO89_XS13G0201400</name>
</gene>
<evidence type="ECO:0000313" key="3">
    <source>
        <dbReference type="EMBL" id="KAH7550489.1"/>
    </source>
</evidence>
<reference evidence="3 4" key="1">
    <citation type="submission" date="2021-02" db="EMBL/GenBank/DDBJ databases">
        <title>Plant Genome Project.</title>
        <authorList>
            <person name="Zhang R.-G."/>
        </authorList>
    </citation>
    <scope>NUCLEOTIDE SEQUENCE [LARGE SCALE GENOMIC DNA]</scope>
    <source>
        <tissue evidence="3">Leaves</tissue>
    </source>
</reference>
<name>A0ABQ8H9B5_9ROSI</name>
<evidence type="ECO:0008006" key="5">
    <source>
        <dbReference type="Google" id="ProtNLM"/>
    </source>
</evidence>
<accession>A0ABQ8H9B5</accession>
<feature type="compositionally biased region" description="Polar residues" evidence="1">
    <location>
        <begin position="138"/>
        <end position="148"/>
    </location>
</feature>
<feature type="transmembrane region" description="Helical" evidence="2">
    <location>
        <begin position="221"/>
        <end position="240"/>
    </location>
</feature>
<keyword evidence="2" id="KW-0812">Transmembrane</keyword>
<proteinExistence type="predicted"/>
<evidence type="ECO:0000256" key="2">
    <source>
        <dbReference type="SAM" id="Phobius"/>
    </source>
</evidence>
<feature type="transmembrane region" description="Helical" evidence="2">
    <location>
        <begin position="246"/>
        <end position="272"/>
    </location>
</feature>
<feature type="region of interest" description="Disordered" evidence="1">
    <location>
        <begin position="127"/>
        <end position="148"/>
    </location>
</feature>
<keyword evidence="4" id="KW-1185">Reference proteome</keyword>
<dbReference type="PANTHER" id="PTHR48223:SF1">
    <property type="entry name" value="ABC TRANSMEMBRANE TYPE-1 DOMAIN-CONTAINING PROTEIN"/>
    <property type="match status" value="1"/>
</dbReference>
<dbReference type="PANTHER" id="PTHR48223">
    <property type="entry name" value="DEFECTIVE 2759, PUTATIVE ISOFORM 1-RELATED"/>
    <property type="match status" value="1"/>
</dbReference>
<sequence>MTVCSIRPFCEMIGCLGGETMVLVTHQLQGSYVAFPARNLSWNRGLTLRRHVTTVRVVGKKERCLSLKRNFCLGVGAPHVCGVKVKPVKISAFKGSAQNDESGGGASGSKISKNSVKLSYIPKESEETITESSKSHNDPPQYTSKTNETIAGSPAIHKLFKKWLTMLRTQSPSQVVSEDLVEELPAREMPETHIEIQNKGRVDVLRAVWCQFWDLEATIKIPLLIFLPMYLAINVIYGPGVSKELIPLWVFGPLIVALYIKMLQWLCALYVFSFRQTVKVVKNLPSYLLLVYNYMAKGKLREDVQARVWQPVADIKNLGYKELSRRKLKEFQEWIGEKYLDFVESIWPYYCRTIRFLKRANLI</sequence>
<dbReference type="EMBL" id="JAFEMO010000013">
    <property type="protein sequence ID" value="KAH7550489.1"/>
    <property type="molecule type" value="Genomic_DNA"/>
</dbReference>